<protein>
    <submittedName>
        <fullName evidence="4">Putative hspc200</fullName>
    </submittedName>
</protein>
<dbReference type="STRING" id="1392250.A0A2I2GPJ6"/>
<dbReference type="Proteomes" id="UP000234275">
    <property type="component" value="Unassembled WGS sequence"/>
</dbReference>
<sequence length="287" mass="32357">MSTTSPKEEHQSGLPLVPCQTSPEIIQEMVAACAVGDFPRFKSTFDTWTCLNLDIHDLDSVMIQAVRQDQKDVVAELLQQGLQVHQDYALQAIRHRSKEVLNTLLQHGWNINNPTSALRPPALGCAVDDEEMTLWLLNHGADPNKQCSIDLTPLSYAVEEASLPTLRLLLDRGGDVHKGQLLHHAVERQTNIIEVLGMLLERGAPLNSKMYEKHYPSWRLYYFMGLRTPLHKAAELGKADVVRYLVDQGADVGIKDARDRSAMDWAALNNHQEIVELLHAVERRQHL</sequence>
<dbReference type="VEuPathDB" id="FungiDB:P170DRAFT_398564"/>
<evidence type="ECO:0000256" key="2">
    <source>
        <dbReference type="ARBA" id="ARBA00023043"/>
    </source>
</evidence>
<dbReference type="PANTHER" id="PTHR24189">
    <property type="entry name" value="MYOTROPHIN"/>
    <property type="match status" value="1"/>
</dbReference>
<evidence type="ECO:0000313" key="5">
    <source>
        <dbReference type="Proteomes" id="UP000234275"/>
    </source>
</evidence>
<proteinExistence type="predicted"/>
<dbReference type="SMART" id="SM00248">
    <property type="entry name" value="ANK"/>
    <property type="match status" value="5"/>
</dbReference>
<keyword evidence="2 3" id="KW-0040">ANK repeat</keyword>
<dbReference type="PROSITE" id="PS50297">
    <property type="entry name" value="ANK_REP_REGION"/>
    <property type="match status" value="1"/>
</dbReference>
<dbReference type="OrthoDB" id="426293at2759"/>
<dbReference type="InterPro" id="IPR002110">
    <property type="entry name" value="Ankyrin_rpt"/>
</dbReference>
<feature type="repeat" description="ANK" evidence="3">
    <location>
        <begin position="225"/>
        <end position="257"/>
    </location>
</feature>
<dbReference type="EMBL" id="MSFO01000001">
    <property type="protein sequence ID" value="PLB54802.1"/>
    <property type="molecule type" value="Genomic_DNA"/>
</dbReference>
<dbReference type="PANTHER" id="PTHR24189:SF50">
    <property type="entry name" value="ANKYRIN REPEAT AND SOCS BOX PROTEIN 2"/>
    <property type="match status" value="1"/>
</dbReference>
<keyword evidence="1" id="KW-0677">Repeat</keyword>
<organism evidence="4 5">
    <name type="scientific">Aspergillus steynii IBT 23096</name>
    <dbReference type="NCBI Taxonomy" id="1392250"/>
    <lineage>
        <taxon>Eukaryota</taxon>
        <taxon>Fungi</taxon>
        <taxon>Dikarya</taxon>
        <taxon>Ascomycota</taxon>
        <taxon>Pezizomycotina</taxon>
        <taxon>Eurotiomycetes</taxon>
        <taxon>Eurotiomycetidae</taxon>
        <taxon>Eurotiales</taxon>
        <taxon>Aspergillaceae</taxon>
        <taxon>Aspergillus</taxon>
        <taxon>Aspergillus subgen. Circumdati</taxon>
    </lineage>
</organism>
<name>A0A2I2GPJ6_9EURO</name>
<evidence type="ECO:0000256" key="3">
    <source>
        <dbReference type="PROSITE-ProRule" id="PRU00023"/>
    </source>
</evidence>
<dbReference type="AlphaFoldDB" id="A0A2I2GPJ6"/>
<dbReference type="Gene3D" id="1.25.40.20">
    <property type="entry name" value="Ankyrin repeat-containing domain"/>
    <property type="match status" value="2"/>
</dbReference>
<dbReference type="PROSITE" id="PS50088">
    <property type="entry name" value="ANK_REPEAT"/>
    <property type="match status" value="1"/>
</dbReference>
<evidence type="ECO:0000313" key="4">
    <source>
        <dbReference type="EMBL" id="PLB54802.1"/>
    </source>
</evidence>
<dbReference type="InterPro" id="IPR036770">
    <property type="entry name" value="Ankyrin_rpt-contain_sf"/>
</dbReference>
<dbReference type="InterPro" id="IPR050745">
    <property type="entry name" value="Multifunctional_regulatory"/>
</dbReference>
<dbReference type="GeneID" id="36553927"/>
<dbReference type="Pfam" id="PF12796">
    <property type="entry name" value="Ank_2"/>
    <property type="match status" value="2"/>
</dbReference>
<dbReference type="RefSeq" id="XP_024710104.1">
    <property type="nucleotide sequence ID" value="XM_024846228.1"/>
</dbReference>
<accession>A0A2I2GPJ6</accession>
<evidence type="ECO:0000256" key="1">
    <source>
        <dbReference type="ARBA" id="ARBA00022737"/>
    </source>
</evidence>
<gene>
    <name evidence="4" type="ORF">P170DRAFT_398564</name>
</gene>
<keyword evidence="5" id="KW-1185">Reference proteome</keyword>
<comment type="caution">
    <text evidence="4">The sequence shown here is derived from an EMBL/GenBank/DDBJ whole genome shotgun (WGS) entry which is preliminary data.</text>
</comment>
<dbReference type="SUPFAM" id="SSF48403">
    <property type="entry name" value="Ankyrin repeat"/>
    <property type="match status" value="1"/>
</dbReference>
<reference evidence="4 5" key="1">
    <citation type="submission" date="2016-12" db="EMBL/GenBank/DDBJ databases">
        <title>The genomes of Aspergillus section Nigri reveals drivers in fungal speciation.</title>
        <authorList>
            <consortium name="DOE Joint Genome Institute"/>
            <person name="Vesth T.C."/>
            <person name="Nybo J."/>
            <person name="Theobald S."/>
            <person name="Brandl J."/>
            <person name="Frisvad J.C."/>
            <person name="Nielsen K.F."/>
            <person name="Lyhne E.K."/>
            <person name="Kogle M.E."/>
            <person name="Kuo A."/>
            <person name="Riley R."/>
            <person name="Clum A."/>
            <person name="Nolan M."/>
            <person name="Lipzen A."/>
            <person name="Salamov A."/>
            <person name="Henrissat B."/>
            <person name="Wiebenga A."/>
            <person name="De Vries R.P."/>
            <person name="Grigoriev I.V."/>
            <person name="Mortensen U.H."/>
            <person name="Andersen M.R."/>
            <person name="Baker S.E."/>
        </authorList>
    </citation>
    <scope>NUCLEOTIDE SEQUENCE [LARGE SCALE GENOMIC DNA]</scope>
    <source>
        <strain evidence="4 5">IBT 23096</strain>
    </source>
</reference>